<sequence length="149" mass="15125">MPSQFMRIYQITLLVVLLQLVAESTSFTCSDGKNTSGLCLMKRRKGVRIVNPSNDSGKLSCKNGQKEVCCPSGTQPSNFASEDAANAICKGKVTDPTTGGGGGTGTTAATGTGATAATGTGTTAATTTTGDKTGKDPKDPKSTEGKPTR</sequence>
<feature type="signal peptide" evidence="2">
    <location>
        <begin position="1"/>
        <end position="26"/>
    </location>
</feature>
<name>A0A0L6V4H9_9BASI</name>
<evidence type="ECO:0000313" key="4">
    <source>
        <dbReference type="Proteomes" id="UP000037035"/>
    </source>
</evidence>
<gene>
    <name evidence="3" type="ORF">VP01_2623g6</name>
</gene>
<feature type="compositionally biased region" description="Basic and acidic residues" evidence="1">
    <location>
        <begin position="132"/>
        <end position="149"/>
    </location>
</feature>
<proteinExistence type="predicted"/>
<organism evidence="3 4">
    <name type="scientific">Puccinia sorghi</name>
    <dbReference type="NCBI Taxonomy" id="27349"/>
    <lineage>
        <taxon>Eukaryota</taxon>
        <taxon>Fungi</taxon>
        <taxon>Dikarya</taxon>
        <taxon>Basidiomycota</taxon>
        <taxon>Pucciniomycotina</taxon>
        <taxon>Pucciniomycetes</taxon>
        <taxon>Pucciniales</taxon>
        <taxon>Pucciniaceae</taxon>
        <taxon>Puccinia</taxon>
    </lineage>
</organism>
<feature type="region of interest" description="Disordered" evidence="1">
    <location>
        <begin position="91"/>
        <end position="149"/>
    </location>
</feature>
<dbReference type="EMBL" id="LAVV01007528">
    <property type="protein sequence ID" value="KNZ55649.1"/>
    <property type="molecule type" value="Genomic_DNA"/>
</dbReference>
<feature type="chain" id="PRO_5005568271" evidence="2">
    <location>
        <begin position="27"/>
        <end position="149"/>
    </location>
</feature>
<dbReference type="Proteomes" id="UP000037035">
    <property type="component" value="Unassembled WGS sequence"/>
</dbReference>
<reference evidence="3 4" key="1">
    <citation type="submission" date="2015-08" db="EMBL/GenBank/DDBJ databases">
        <title>Next Generation Sequencing and Analysis of the Genome of Puccinia sorghi L Schw, the Causal Agent of Maize Common Rust.</title>
        <authorList>
            <person name="Rochi L."/>
            <person name="Burguener G."/>
            <person name="Darino M."/>
            <person name="Turjanski A."/>
            <person name="Kreff E."/>
            <person name="Dieguez M.J."/>
            <person name="Sacco F."/>
        </authorList>
    </citation>
    <scope>NUCLEOTIDE SEQUENCE [LARGE SCALE GENOMIC DNA]</scope>
    <source>
        <strain evidence="3 4">RO10H11247</strain>
    </source>
</reference>
<evidence type="ECO:0000256" key="1">
    <source>
        <dbReference type="SAM" id="MobiDB-lite"/>
    </source>
</evidence>
<evidence type="ECO:0000256" key="2">
    <source>
        <dbReference type="SAM" id="SignalP"/>
    </source>
</evidence>
<accession>A0A0L6V4H9</accession>
<evidence type="ECO:0000313" key="3">
    <source>
        <dbReference type="EMBL" id="KNZ55649.1"/>
    </source>
</evidence>
<protein>
    <submittedName>
        <fullName evidence="3">Putative signal peptide protein</fullName>
    </submittedName>
</protein>
<comment type="caution">
    <text evidence="3">The sequence shown here is derived from an EMBL/GenBank/DDBJ whole genome shotgun (WGS) entry which is preliminary data.</text>
</comment>
<keyword evidence="2" id="KW-0732">Signal</keyword>
<dbReference type="AlphaFoldDB" id="A0A0L6V4H9"/>
<feature type="compositionally biased region" description="Low complexity" evidence="1">
    <location>
        <begin position="106"/>
        <end position="130"/>
    </location>
</feature>
<keyword evidence="4" id="KW-1185">Reference proteome</keyword>
<dbReference type="VEuPathDB" id="FungiDB:VP01_2623g6"/>